<proteinExistence type="predicted"/>
<evidence type="ECO:0000313" key="1">
    <source>
        <dbReference type="EMBL" id="MFD1316204.1"/>
    </source>
</evidence>
<dbReference type="Gene3D" id="3.40.50.2000">
    <property type="entry name" value="Glycogen Phosphorylase B"/>
    <property type="match status" value="1"/>
</dbReference>
<dbReference type="Proteomes" id="UP001597201">
    <property type="component" value="Unassembled WGS sequence"/>
</dbReference>
<organism evidence="1 2">
    <name type="scientific">Namhaeicola litoreus</name>
    <dbReference type="NCBI Taxonomy" id="1052145"/>
    <lineage>
        <taxon>Bacteria</taxon>
        <taxon>Pseudomonadati</taxon>
        <taxon>Bacteroidota</taxon>
        <taxon>Flavobacteriia</taxon>
        <taxon>Flavobacteriales</taxon>
        <taxon>Flavobacteriaceae</taxon>
        <taxon>Namhaeicola</taxon>
    </lineage>
</organism>
<dbReference type="RefSeq" id="WP_377179014.1">
    <property type="nucleotide sequence ID" value="NZ_JBHTMY010000003.1"/>
</dbReference>
<protein>
    <submittedName>
        <fullName evidence="1">Glycosyltransferase</fullName>
    </submittedName>
</protein>
<keyword evidence="2" id="KW-1185">Reference proteome</keyword>
<dbReference type="SUPFAM" id="SSF53756">
    <property type="entry name" value="UDP-Glycosyltransferase/glycogen phosphorylase"/>
    <property type="match status" value="1"/>
</dbReference>
<dbReference type="EMBL" id="JBHTMY010000003">
    <property type="protein sequence ID" value="MFD1316204.1"/>
    <property type="molecule type" value="Genomic_DNA"/>
</dbReference>
<reference evidence="2" key="1">
    <citation type="journal article" date="2019" name="Int. J. Syst. Evol. Microbiol.">
        <title>The Global Catalogue of Microorganisms (GCM) 10K type strain sequencing project: providing services to taxonomists for standard genome sequencing and annotation.</title>
        <authorList>
            <consortium name="The Broad Institute Genomics Platform"/>
            <consortium name="The Broad Institute Genome Sequencing Center for Infectious Disease"/>
            <person name="Wu L."/>
            <person name="Ma J."/>
        </authorList>
    </citation>
    <scope>NUCLEOTIDE SEQUENCE [LARGE SCALE GENOMIC DNA]</scope>
    <source>
        <strain evidence="2">CCUG 61485</strain>
    </source>
</reference>
<comment type="caution">
    <text evidence="1">The sequence shown here is derived from an EMBL/GenBank/DDBJ whole genome shotgun (WGS) entry which is preliminary data.</text>
</comment>
<evidence type="ECO:0000313" key="2">
    <source>
        <dbReference type="Proteomes" id="UP001597201"/>
    </source>
</evidence>
<sequence>MKRGKLFVIALVWPEPNATAAGIRMTQLLELFKHMNYKIYYGATSAFNDASAALQELGAEVLKIESNNKSFDEIIHKINPDIVLFDRFIAEEQFGWRVDEICPKAMKILDTEDLHFLRETRKKISSDKNLIIEIKQNDLAKREVASMLRSDLSLLISSFELELLVNELKIDETLLHYIPFLPEALSLKNLEEMPGFNERQHFLSIGNFMHQPNRDAVFLLHDEIWPKVRKELPDADLLVCGAYADDQIKKLHNKKNGFLVYGHIQSAEEIFKHTRVCLAPLQFGAGQKGKLLDSMRFGTPNITTPIGVEGMKNDLPWNGYITDDWEEFVNRSVDLYTDQSAWETAQKNGFTILEKSFDKQKNTEAFRLKIEFTLTHLEEIRTANFFGAMLKLHNSKSTKYLSKWIEEKNKKLYDV</sequence>
<gene>
    <name evidence="1" type="ORF">ACFQ39_11305</name>
</gene>
<name>A0ABW3Y611_9FLAO</name>
<dbReference type="Pfam" id="PF13692">
    <property type="entry name" value="Glyco_trans_1_4"/>
    <property type="match status" value="1"/>
</dbReference>
<accession>A0ABW3Y611</accession>